<evidence type="ECO:0000256" key="2">
    <source>
        <dbReference type="SAM" id="SignalP"/>
    </source>
</evidence>
<feature type="signal peptide" evidence="2">
    <location>
        <begin position="1"/>
        <end position="19"/>
    </location>
</feature>
<dbReference type="EMBL" id="AKHW03006231">
    <property type="protein sequence ID" value="KYO22738.1"/>
    <property type="molecule type" value="Genomic_DNA"/>
</dbReference>
<proteinExistence type="predicted"/>
<sequence>MVLNGALVAVAIRVPLISSLSRTLVPTQECPTPKQREGLASLALEKVNADSRCYHHFNNRVKWDNLHAQFFGGRVCKQVKPGGSLQSGDEAGSLDSQKRKLWGQEGDNCWSKQNRWSYILSMTLSLLFPGDQELFGGEGSQNIVLTTSPSFLCQVVNINSSTVFLWRFGVLQVYIGMLAFGIHY</sequence>
<comment type="caution">
    <text evidence="3">The sequence shown here is derived from an EMBL/GenBank/DDBJ whole genome shotgun (WGS) entry which is preliminary data.</text>
</comment>
<organism evidence="3 4">
    <name type="scientific">Alligator mississippiensis</name>
    <name type="common">American alligator</name>
    <dbReference type="NCBI Taxonomy" id="8496"/>
    <lineage>
        <taxon>Eukaryota</taxon>
        <taxon>Metazoa</taxon>
        <taxon>Chordata</taxon>
        <taxon>Craniata</taxon>
        <taxon>Vertebrata</taxon>
        <taxon>Euteleostomi</taxon>
        <taxon>Archelosauria</taxon>
        <taxon>Archosauria</taxon>
        <taxon>Crocodylia</taxon>
        <taxon>Alligatoridae</taxon>
        <taxon>Alligatorinae</taxon>
        <taxon>Alligator</taxon>
    </lineage>
</organism>
<evidence type="ECO:0000313" key="3">
    <source>
        <dbReference type="EMBL" id="KYO22738.1"/>
    </source>
</evidence>
<dbReference type="AlphaFoldDB" id="A0A151MDY5"/>
<dbReference type="Proteomes" id="UP000050525">
    <property type="component" value="Unassembled WGS sequence"/>
</dbReference>
<keyword evidence="1" id="KW-0812">Transmembrane</keyword>
<keyword evidence="2" id="KW-0732">Signal</keyword>
<protein>
    <submittedName>
        <fullName evidence="3">Uncharacterized protein</fullName>
    </submittedName>
</protein>
<keyword evidence="1" id="KW-1133">Transmembrane helix</keyword>
<name>A0A151MDY5_ALLMI</name>
<feature type="chain" id="PRO_5007585057" evidence="2">
    <location>
        <begin position="20"/>
        <end position="184"/>
    </location>
</feature>
<keyword evidence="1" id="KW-0472">Membrane</keyword>
<gene>
    <name evidence="3" type="ORF">Y1Q_0003237</name>
</gene>
<keyword evidence="4" id="KW-1185">Reference proteome</keyword>
<evidence type="ECO:0000256" key="1">
    <source>
        <dbReference type="SAM" id="Phobius"/>
    </source>
</evidence>
<feature type="transmembrane region" description="Helical" evidence="1">
    <location>
        <begin position="164"/>
        <end position="182"/>
    </location>
</feature>
<evidence type="ECO:0000313" key="4">
    <source>
        <dbReference type="Proteomes" id="UP000050525"/>
    </source>
</evidence>
<accession>A0A151MDY5</accession>
<reference evidence="3 4" key="1">
    <citation type="journal article" date="2012" name="Genome Biol.">
        <title>Sequencing three crocodilian genomes to illuminate the evolution of archosaurs and amniotes.</title>
        <authorList>
            <person name="St John J.A."/>
            <person name="Braun E.L."/>
            <person name="Isberg S.R."/>
            <person name="Miles L.G."/>
            <person name="Chong A.Y."/>
            <person name="Gongora J."/>
            <person name="Dalzell P."/>
            <person name="Moran C."/>
            <person name="Bed'hom B."/>
            <person name="Abzhanov A."/>
            <person name="Burgess S.C."/>
            <person name="Cooksey A.M."/>
            <person name="Castoe T.A."/>
            <person name="Crawford N.G."/>
            <person name="Densmore L.D."/>
            <person name="Drew J.C."/>
            <person name="Edwards S.V."/>
            <person name="Faircloth B.C."/>
            <person name="Fujita M.K."/>
            <person name="Greenwold M.J."/>
            <person name="Hoffmann F.G."/>
            <person name="Howard J.M."/>
            <person name="Iguchi T."/>
            <person name="Janes D.E."/>
            <person name="Khan S.Y."/>
            <person name="Kohno S."/>
            <person name="de Koning A.J."/>
            <person name="Lance S.L."/>
            <person name="McCarthy F.M."/>
            <person name="McCormack J.E."/>
            <person name="Merchant M.E."/>
            <person name="Peterson D.G."/>
            <person name="Pollock D.D."/>
            <person name="Pourmand N."/>
            <person name="Raney B.J."/>
            <person name="Roessler K.A."/>
            <person name="Sanford J.R."/>
            <person name="Sawyer R.H."/>
            <person name="Schmidt C.J."/>
            <person name="Triplett E.W."/>
            <person name="Tuberville T.D."/>
            <person name="Venegas-Anaya M."/>
            <person name="Howard J.T."/>
            <person name="Jarvis E.D."/>
            <person name="Guillette L.J.Jr."/>
            <person name="Glenn T.C."/>
            <person name="Green R.E."/>
            <person name="Ray D.A."/>
        </authorList>
    </citation>
    <scope>NUCLEOTIDE SEQUENCE [LARGE SCALE GENOMIC DNA]</scope>
    <source>
        <strain evidence="3">KSC_2009_1</strain>
    </source>
</reference>